<gene>
    <name evidence="2" type="ORF">CLOBOL_06844</name>
</gene>
<dbReference type="Proteomes" id="UP000005396">
    <property type="component" value="Unassembled WGS sequence"/>
</dbReference>
<dbReference type="PANTHER" id="PTHR46333">
    <property type="entry name" value="CYTOKINESIS PROTEIN 3"/>
    <property type="match status" value="1"/>
</dbReference>
<dbReference type="GO" id="GO:0005737">
    <property type="term" value="C:cytoplasm"/>
    <property type="evidence" value="ECO:0007669"/>
    <property type="project" value="TreeGrafter"/>
</dbReference>
<evidence type="ECO:0000313" key="2">
    <source>
        <dbReference type="EMBL" id="EDP12903.1"/>
    </source>
</evidence>
<comment type="caution">
    <text evidence="2">The sequence shown here is derived from an EMBL/GenBank/DDBJ whole genome shotgun (WGS) entry which is preliminary data.</text>
</comment>
<reference evidence="2 3" key="2">
    <citation type="submission" date="2007-09" db="EMBL/GenBank/DDBJ databases">
        <title>Draft genome sequence of Clostridium bolteae (ATCC BAA-613).</title>
        <authorList>
            <person name="Sudarsanam P."/>
            <person name="Ley R."/>
            <person name="Guruge J."/>
            <person name="Turnbaugh P.J."/>
            <person name="Mahowald M."/>
            <person name="Liep D."/>
            <person name="Gordon J."/>
        </authorList>
    </citation>
    <scope>NUCLEOTIDE SEQUENCE [LARGE SCALE GENOMIC DNA]</scope>
    <source>
        <strain evidence="3">ATCC BAA-613 / DSM 15670 / CCUG 46953 / JCM 12243 / WAL 16351</strain>
    </source>
</reference>
<dbReference type="PaxDb" id="411902-CLOBOL_06844"/>
<dbReference type="Pfam" id="PF01841">
    <property type="entry name" value="Transglut_core"/>
    <property type="match status" value="1"/>
</dbReference>
<protein>
    <recommendedName>
        <fullName evidence="1">Transglutaminase-like domain-containing protein</fullName>
    </recommendedName>
</protein>
<evidence type="ECO:0000313" key="3">
    <source>
        <dbReference type="Proteomes" id="UP000005396"/>
    </source>
</evidence>
<proteinExistence type="predicted"/>
<dbReference type="EMBL" id="ABCC02000060">
    <property type="protein sequence ID" value="EDP12903.1"/>
    <property type="molecule type" value="Genomic_DNA"/>
</dbReference>
<dbReference type="HOGENOM" id="CLU_815826_0_0_9"/>
<feature type="domain" description="Transglutaminase-like" evidence="1">
    <location>
        <begin position="177"/>
        <end position="238"/>
    </location>
</feature>
<dbReference type="SUPFAM" id="SSF54001">
    <property type="entry name" value="Cysteine proteinases"/>
    <property type="match status" value="1"/>
</dbReference>
<dbReference type="InterPro" id="IPR002931">
    <property type="entry name" value="Transglutaminase-like"/>
</dbReference>
<sequence>MITGENTRQEDVPEGAWFLPFLSEAGQTDLRRICGTNMKQEFYYQQMNKAQQNAYRAMLDGFESLSPEFPVLRLDGKELSDIFFRLRLDHPAIFYVEGFHYRFAQNSEYVQMIPEYMFEKKKIKEMKIALESRISRLVRQAEGMAPEEKEKYVHDFICSNVTYDKLKKQYSHEIIGPLQQGIGVCEGIAKTVKILCDRMGLECLIAISESAPDRGIRYRHAWNLVRLKNTWYHLDATFDNSLGRYGQKRFDYFNLDDKMIFKDHQPLVYKVPACTDGGRFYYKENRLSLTKLEDVAGRFKAVLRKKQPYYVFHWRGGYLTRDVLEQIAGIASEAAREKGKYVRMSVNYSQAVMELAVTDYQSGQEICREEANEGELACE</sequence>
<dbReference type="InterPro" id="IPR038765">
    <property type="entry name" value="Papain-like_cys_pep_sf"/>
</dbReference>
<dbReference type="InterPro" id="IPR052557">
    <property type="entry name" value="CAP/Cytokinesis_protein"/>
</dbReference>
<dbReference type="eggNOG" id="COG5279">
    <property type="taxonomic scope" value="Bacteria"/>
</dbReference>
<reference evidence="2 3" key="1">
    <citation type="submission" date="2007-08" db="EMBL/GenBank/DDBJ databases">
        <authorList>
            <person name="Fulton L."/>
            <person name="Clifton S."/>
            <person name="Fulton B."/>
            <person name="Xu J."/>
            <person name="Minx P."/>
            <person name="Pepin K.H."/>
            <person name="Johnson M."/>
            <person name="Thiruvilangam P."/>
            <person name="Bhonagiri V."/>
            <person name="Nash W.E."/>
            <person name="Mardis E.R."/>
            <person name="Wilson R.K."/>
        </authorList>
    </citation>
    <scope>NUCLEOTIDE SEQUENCE [LARGE SCALE GENOMIC DNA]</scope>
    <source>
        <strain evidence="3">ATCC BAA-613 / DSM 15670 / CCUG 46953 / JCM 12243 / WAL 16351</strain>
    </source>
</reference>
<dbReference type="PANTHER" id="PTHR46333:SF2">
    <property type="entry name" value="CYTOKINESIS PROTEIN 3"/>
    <property type="match status" value="1"/>
</dbReference>
<accession>A8S479</accession>
<dbReference type="SMART" id="SM00460">
    <property type="entry name" value="TGc"/>
    <property type="match status" value="1"/>
</dbReference>
<dbReference type="AlphaFoldDB" id="A8S479"/>
<name>A8S479_ENTBW</name>
<organism evidence="2 3">
    <name type="scientific">Enterocloster bolteae (strain ATCC BAA-613 / DSM 15670 / CCUG 46953 / JCM 12243 / WAL 16351)</name>
    <name type="common">Clostridium bolteae</name>
    <dbReference type="NCBI Taxonomy" id="411902"/>
    <lineage>
        <taxon>Bacteria</taxon>
        <taxon>Bacillati</taxon>
        <taxon>Bacillota</taxon>
        <taxon>Clostridia</taxon>
        <taxon>Lachnospirales</taxon>
        <taxon>Lachnospiraceae</taxon>
        <taxon>Enterocloster</taxon>
    </lineage>
</organism>
<dbReference type="Gene3D" id="3.10.620.30">
    <property type="match status" value="1"/>
</dbReference>
<evidence type="ECO:0000259" key="1">
    <source>
        <dbReference type="SMART" id="SM00460"/>
    </source>
</evidence>